<reference evidence="3 4" key="1">
    <citation type="submission" date="2023-01" db="EMBL/GenBank/DDBJ databases">
        <authorList>
            <person name="Whitehead M."/>
        </authorList>
    </citation>
    <scope>NUCLEOTIDE SEQUENCE [LARGE SCALE GENOMIC DNA]</scope>
</reference>
<protein>
    <submittedName>
        <fullName evidence="3">Uncharacterized protein</fullName>
    </submittedName>
</protein>
<dbReference type="AlphaFoldDB" id="A0AAV0W8F4"/>
<evidence type="ECO:0000256" key="1">
    <source>
        <dbReference type="SAM" id="MobiDB-lite"/>
    </source>
</evidence>
<gene>
    <name evidence="3" type="ORF">MEUPH1_LOCUS8363</name>
</gene>
<keyword evidence="4" id="KW-1185">Reference proteome</keyword>
<feature type="region of interest" description="Disordered" evidence="1">
    <location>
        <begin position="38"/>
        <end position="60"/>
    </location>
</feature>
<name>A0AAV0W8F4_9HEMI</name>
<feature type="signal peptide" evidence="2">
    <location>
        <begin position="1"/>
        <end position="18"/>
    </location>
</feature>
<proteinExistence type="predicted"/>
<evidence type="ECO:0000313" key="3">
    <source>
        <dbReference type="EMBL" id="CAI6352072.1"/>
    </source>
</evidence>
<evidence type="ECO:0000313" key="4">
    <source>
        <dbReference type="Proteomes" id="UP001160148"/>
    </source>
</evidence>
<dbReference type="Proteomes" id="UP001160148">
    <property type="component" value="Unassembled WGS sequence"/>
</dbReference>
<feature type="chain" id="PRO_5043773943" evidence="2">
    <location>
        <begin position="19"/>
        <end position="79"/>
    </location>
</feature>
<sequence>MELLILRLSLVTFATATATDDAVDGKLSKGRLRSVYVNADDSSETDPTRTSYSIPYADDSDLQPHTVQVQNSSRFISPM</sequence>
<comment type="caution">
    <text evidence="3">The sequence shown here is derived from an EMBL/GenBank/DDBJ whole genome shotgun (WGS) entry which is preliminary data.</text>
</comment>
<organism evidence="3 4">
    <name type="scientific">Macrosiphum euphorbiae</name>
    <name type="common">potato aphid</name>
    <dbReference type="NCBI Taxonomy" id="13131"/>
    <lineage>
        <taxon>Eukaryota</taxon>
        <taxon>Metazoa</taxon>
        <taxon>Ecdysozoa</taxon>
        <taxon>Arthropoda</taxon>
        <taxon>Hexapoda</taxon>
        <taxon>Insecta</taxon>
        <taxon>Pterygota</taxon>
        <taxon>Neoptera</taxon>
        <taxon>Paraneoptera</taxon>
        <taxon>Hemiptera</taxon>
        <taxon>Sternorrhyncha</taxon>
        <taxon>Aphidomorpha</taxon>
        <taxon>Aphidoidea</taxon>
        <taxon>Aphididae</taxon>
        <taxon>Macrosiphini</taxon>
        <taxon>Macrosiphum</taxon>
    </lineage>
</organism>
<dbReference type="EMBL" id="CARXXK010000001">
    <property type="protein sequence ID" value="CAI6352072.1"/>
    <property type="molecule type" value="Genomic_DNA"/>
</dbReference>
<accession>A0AAV0W8F4</accession>
<keyword evidence="2" id="KW-0732">Signal</keyword>
<evidence type="ECO:0000256" key="2">
    <source>
        <dbReference type="SAM" id="SignalP"/>
    </source>
</evidence>